<dbReference type="Proteomes" id="UP000663671">
    <property type="component" value="Chromosome 1"/>
</dbReference>
<evidence type="ECO:0000259" key="6">
    <source>
        <dbReference type="Pfam" id="PF24993"/>
    </source>
</evidence>
<dbReference type="Pfam" id="PF24916">
    <property type="entry name" value="HEAT_GCN1_fung"/>
    <property type="match status" value="1"/>
</dbReference>
<name>A0A8A1MH24_AJECA</name>
<dbReference type="EMBL" id="CP069114">
    <property type="protein sequence ID" value="QSS63904.1"/>
    <property type="molecule type" value="Genomic_DNA"/>
</dbReference>
<dbReference type="PANTHER" id="PTHR23346">
    <property type="entry name" value="TRANSLATIONAL ACTIVATOR GCN1-RELATED"/>
    <property type="match status" value="1"/>
</dbReference>
<dbReference type="InterPro" id="IPR016024">
    <property type="entry name" value="ARM-type_fold"/>
</dbReference>
<keyword evidence="7" id="KW-0687">Ribonucleoprotein</keyword>
<evidence type="ECO:0000256" key="2">
    <source>
        <dbReference type="ARBA" id="ARBA00022737"/>
    </source>
</evidence>
<proteinExistence type="inferred from homology"/>
<dbReference type="GO" id="GO:0005840">
    <property type="term" value="C:ribosome"/>
    <property type="evidence" value="ECO:0007669"/>
    <property type="project" value="UniProtKB-KW"/>
</dbReference>
<feature type="compositionally biased region" description="Pro residues" evidence="3">
    <location>
        <begin position="1293"/>
        <end position="1304"/>
    </location>
</feature>
<comment type="similarity">
    <text evidence="1">Belongs to the GCN1 family.</text>
</comment>
<feature type="domain" description="Stalled ribosome sensor GCN1-like N-terminal" evidence="6">
    <location>
        <begin position="205"/>
        <end position="337"/>
    </location>
</feature>
<reference evidence="7" key="1">
    <citation type="submission" date="2021-01" db="EMBL/GenBank/DDBJ databases">
        <title>Chromosome-level genome assembly of a human fungal pathogen reveals clustering of transcriptionally co-regulated genes.</title>
        <authorList>
            <person name="Voorhies M."/>
            <person name="Cohen S."/>
            <person name="Shea T.P."/>
            <person name="Petrus S."/>
            <person name="Munoz J.F."/>
            <person name="Poplawski S."/>
            <person name="Goldman W.E."/>
            <person name="Michael T."/>
            <person name="Cuomo C.A."/>
            <person name="Sil A."/>
            <person name="Beyhan S."/>
        </authorList>
    </citation>
    <scope>NUCLEOTIDE SEQUENCE</scope>
    <source>
        <strain evidence="7">WU24</strain>
    </source>
</reference>
<evidence type="ECO:0000256" key="3">
    <source>
        <dbReference type="SAM" id="MobiDB-lite"/>
    </source>
</evidence>
<keyword evidence="2" id="KW-0677">Repeat</keyword>
<dbReference type="PANTHER" id="PTHR23346:SF7">
    <property type="entry name" value="STALLED RIBOSOME SENSOR GCN1"/>
    <property type="match status" value="1"/>
</dbReference>
<accession>A0A8A1MH24</accession>
<dbReference type="VEuPathDB" id="FungiDB:I7I51_00965"/>
<organism evidence="7 8">
    <name type="scientific">Ajellomyces capsulatus</name>
    <name type="common">Darling's disease fungus</name>
    <name type="synonym">Histoplasma capsulatum</name>
    <dbReference type="NCBI Taxonomy" id="5037"/>
    <lineage>
        <taxon>Eukaryota</taxon>
        <taxon>Fungi</taxon>
        <taxon>Dikarya</taxon>
        <taxon>Ascomycota</taxon>
        <taxon>Pezizomycotina</taxon>
        <taxon>Eurotiomycetes</taxon>
        <taxon>Eurotiomycetidae</taxon>
        <taxon>Onygenales</taxon>
        <taxon>Ajellomycetaceae</taxon>
        <taxon>Histoplasma</taxon>
    </lineage>
</organism>
<dbReference type="InterPro" id="IPR056810">
    <property type="entry name" value="GNC1-like_N"/>
</dbReference>
<dbReference type="InterPro" id="IPR022716">
    <property type="entry name" value="Gcn1_N"/>
</dbReference>
<keyword evidence="7" id="KW-0689">Ribosomal protein</keyword>
<dbReference type="GO" id="GO:0019887">
    <property type="term" value="F:protein kinase regulator activity"/>
    <property type="evidence" value="ECO:0007669"/>
    <property type="project" value="TreeGrafter"/>
</dbReference>
<evidence type="ECO:0000259" key="4">
    <source>
        <dbReference type="Pfam" id="PF12074"/>
    </source>
</evidence>
<feature type="compositionally biased region" description="Polar residues" evidence="3">
    <location>
        <begin position="1281"/>
        <end position="1290"/>
    </location>
</feature>
<evidence type="ECO:0000259" key="5">
    <source>
        <dbReference type="Pfam" id="PF24916"/>
    </source>
</evidence>
<gene>
    <name evidence="7" type="ORF">I7I51_00965</name>
</gene>
<evidence type="ECO:0000256" key="1">
    <source>
        <dbReference type="ARBA" id="ARBA00007366"/>
    </source>
</evidence>
<dbReference type="Gene3D" id="1.25.10.10">
    <property type="entry name" value="Leucine-rich Repeat Variant"/>
    <property type="match status" value="1"/>
</dbReference>
<evidence type="ECO:0000313" key="8">
    <source>
        <dbReference type="Proteomes" id="UP000663671"/>
    </source>
</evidence>
<dbReference type="SUPFAM" id="SSF48371">
    <property type="entry name" value="ARM repeat"/>
    <property type="match status" value="1"/>
</dbReference>
<dbReference type="GO" id="GO:0034198">
    <property type="term" value="P:cellular response to amino acid starvation"/>
    <property type="evidence" value="ECO:0007669"/>
    <property type="project" value="TreeGrafter"/>
</dbReference>
<dbReference type="OrthoDB" id="5148094at2759"/>
<evidence type="ECO:0000313" key="7">
    <source>
        <dbReference type="EMBL" id="QSS63904.1"/>
    </source>
</evidence>
<protein>
    <submittedName>
        <fullName evidence="7">60S ribosomal protein L19</fullName>
    </submittedName>
</protein>
<dbReference type="GO" id="GO:0005829">
    <property type="term" value="C:cytosol"/>
    <property type="evidence" value="ECO:0007669"/>
    <property type="project" value="TreeGrafter"/>
</dbReference>
<sequence length="1304" mass="145222">MDEIERNNVSEGCFENLERVVLSGSTARRCHGLHELHEKLSGSQISQDLFRPIVKLLFRTYPFYVDRASRQAVQKCLGALFRIPTASLDLQYFIQELKKECSKSTIASTNAFVLAEWCSLLLQLLSEMPDSLHVKHSAVVVTRRALRAVFSAEEKGEEILRRAIPLLTSDAISGSRNAPFLGIVAGVSHRIPNRKPILEDLKIGILQYYAKEIVGSRTVLPLHIVGGLHDFFISFATAEDLEVNVWPSLEKAILRAPEIVLSGVIPSLASSIHSKVDISEIFFTRFCKPLLANIKTTNPAIRTGAVKAFESLASRCRAEHWLLKVVEEVVAPLKTQKITNAEQRGLQVQILSVIPPSTNTSQFILEGLVTALSREASEIALEPEIKSFCLHFAFLIRAAAPVGKEIFTAIAKGCSEKRIIFRKLWLVNVGEFLWGLEDEQLFGSILEIDFLHAIVARLQETFDDIAANPLPAVQSGAITIAFIMTALSSRLKNKKDKNGSLLLAYDRVLQQSFSISPKPSFLLNPKIYTKLTSADDFLWKTRALSTIARSKVFEAGDLAARDAWGQAFIYMICSSSTPPEVRRHVVSAFKQCYCGNPALVGITAITTLWDWLHSLDTSNKDSASFSACTGNEKLHLVIKAISLSPFERYPENEITNGILKDQLVELLVLCRPLLIPGTQWIDVVLKTGIDPRELVHEKYKECMSQILNAITITKGKSAAWSAAADLAFVAPDIMIPCLIKQLHEDLDPKRILKFDPTDIAIARTPEGTMFVDVLSTKSKPVIGKGKDADTLKWEEELRAQVAQKRGQQEKKLTADEQAKVNVQLVKEAEIRKDVETEEEIIKRGAGIVESLARGPPTDVETWINPAVGCLTDMAKAGAGVLVADAISLAYVACSNRISSRLGLLRPFVGIATLRALGRTYLDSALEDEPLGELVARILYRLRLGSEQRPFDLATLSYILPLIFIVLDRDGIEESKDSKGEQILLALEFLSFHTNSFSDNRLPRIKTLQTLISSMQKYTQYYKIIRDTFFDLCRCITHNIDRNELEVILKASIVHEISVRTSVLQAILAEMDLTDLDFSEYIWLGCHDHVAENRETAEAIWEQNAFDVDENSADLLIKYLDTKDSQLRGAAARALAHACEVSPEVFTNIFTKLQSKYREEVRPKAPEKDAYGMPKKVDGQDKWEPRSGIALAFGEMVKGFQKDQIVTLLQFLINEGPLIDKSAFVRRQMAESGSAVITLRGAENVEQLMQLFEQSLETSDKASEQSDWLNEAVLATWGQEINGSTPLSGNSLPLYPPHPKPFNSQ</sequence>
<feature type="domain" description="GCN1-like HEAT repeats" evidence="5">
    <location>
        <begin position="898"/>
        <end position="1015"/>
    </location>
</feature>
<dbReference type="GO" id="GO:0006417">
    <property type="term" value="P:regulation of translation"/>
    <property type="evidence" value="ECO:0007669"/>
    <property type="project" value="TreeGrafter"/>
</dbReference>
<feature type="domain" description="Gcn1 N-terminal" evidence="4">
    <location>
        <begin position="341"/>
        <end position="697"/>
    </location>
</feature>
<feature type="region of interest" description="Disordered" evidence="3">
    <location>
        <begin position="1281"/>
        <end position="1304"/>
    </location>
</feature>
<dbReference type="Pfam" id="PF12074">
    <property type="entry name" value="Gcn1_N"/>
    <property type="match status" value="1"/>
</dbReference>
<dbReference type="InterPro" id="IPR011989">
    <property type="entry name" value="ARM-like"/>
</dbReference>
<dbReference type="Pfam" id="PF24993">
    <property type="entry name" value="GNC1_N"/>
    <property type="match status" value="1"/>
</dbReference>
<dbReference type="InterPro" id="IPR056809">
    <property type="entry name" value="HEAT_GCN1_fung"/>
</dbReference>